<protein>
    <submittedName>
        <fullName evidence="1">Uncharacterized protein</fullName>
    </submittedName>
</protein>
<name>A0ABQ5IG09_9ASTR</name>
<evidence type="ECO:0000313" key="2">
    <source>
        <dbReference type="Proteomes" id="UP001151760"/>
    </source>
</evidence>
<reference evidence="1" key="1">
    <citation type="journal article" date="2022" name="Int. J. Mol. Sci.">
        <title>Draft Genome of Tanacetum Coccineum: Genomic Comparison of Closely Related Tanacetum-Family Plants.</title>
        <authorList>
            <person name="Yamashiro T."/>
            <person name="Shiraishi A."/>
            <person name="Nakayama K."/>
            <person name="Satake H."/>
        </authorList>
    </citation>
    <scope>NUCLEOTIDE SEQUENCE</scope>
</reference>
<proteinExistence type="predicted"/>
<dbReference type="Proteomes" id="UP001151760">
    <property type="component" value="Unassembled WGS sequence"/>
</dbReference>
<organism evidence="1 2">
    <name type="scientific">Tanacetum coccineum</name>
    <dbReference type="NCBI Taxonomy" id="301880"/>
    <lineage>
        <taxon>Eukaryota</taxon>
        <taxon>Viridiplantae</taxon>
        <taxon>Streptophyta</taxon>
        <taxon>Embryophyta</taxon>
        <taxon>Tracheophyta</taxon>
        <taxon>Spermatophyta</taxon>
        <taxon>Magnoliopsida</taxon>
        <taxon>eudicotyledons</taxon>
        <taxon>Gunneridae</taxon>
        <taxon>Pentapetalae</taxon>
        <taxon>asterids</taxon>
        <taxon>campanulids</taxon>
        <taxon>Asterales</taxon>
        <taxon>Asteraceae</taxon>
        <taxon>Asteroideae</taxon>
        <taxon>Anthemideae</taxon>
        <taxon>Anthemidinae</taxon>
        <taxon>Tanacetum</taxon>
    </lineage>
</organism>
<reference evidence="1" key="2">
    <citation type="submission" date="2022-01" db="EMBL/GenBank/DDBJ databases">
        <authorList>
            <person name="Yamashiro T."/>
            <person name="Shiraishi A."/>
            <person name="Satake H."/>
            <person name="Nakayama K."/>
        </authorList>
    </citation>
    <scope>NUCLEOTIDE SEQUENCE</scope>
</reference>
<evidence type="ECO:0000313" key="1">
    <source>
        <dbReference type="EMBL" id="GJT98935.1"/>
    </source>
</evidence>
<accession>A0ABQ5IG09</accession>
<comment type="caution">
    <text evidence="1">The sequence shown here is derived from an EMBL/GenBank/DDBJ whole genome shotgun (WGS) entry which is preliminary data.</text>
</comment>
<sequence>MAESSNVSSPIVQEGVNGHVSQLSNGDVSQLPNGHVSQLSNMHVSQLPNRHTAHLPNEHVSQSPREHLVEMLYREVSADMRKVDQYHRMSRDHWRSVRRLGVSIAELRDLDDWDDGDVTLGLLERLRLENVEKAVRLRLMMKET</sequence>
<gene>
    <name evidence="1" type="ORF">Tco_1094453</name>
</gene>
<keyword evidence="2" id="KW-1185">Reference proteome</keyword>
<dbReference type="EMBL" id="BQNB010020721">
    <property type="protein sequence ID" value="GJT98935.1"/>
    <property type="molecule type" value="Genomic_DNA"/>
</dbReference>